<keyword evidence="3" id="KW-1185">Reference proteome</keyword>
<accession>A0A0W0XZ67</accession>
<dbReference type="EMBL" id="LNYT01000006">
    <property type="protein sequence ID" value="KTD49550.1"/>
    <property type="molecule type" value="Genomic_DNA"/>
</dbReference>
<reference evidence="2 3" key="1">
    <citation type="submission" date="2015-11" db="EMBL/GenBank/DDBJ databases">
        <title>Genomic analysis of 38 Legionella species identifies large and diverse effector repertoires.</title>
        <authorList>
            <person name="Burstein D."/>
            <person name="Amaro F."/>
            <person name="Zusman T."/>
            <person name="Lifshitz Z."/>
            <person name="Cohen O."/>
            <person name="Gilbert J.A."/>
            <person name="Pupko T."/>
            <person name="Shuman H.A."/>
            <person name="Segal G."/>
        </authorList>
    </citation>
    <scope>NUCLEOTIDE SEQUENCE [LARGE SCALE GENOMIC DNA]</scope>
    <source>
        <strain evidence="2 3">WA-270A-C2</strain>
    </source>
</reference>
<evidence type="ECO:0000313" key="2">
    <source>
        <dbReference type="EMBL" id="KTD49550.1"/>
    </source>
</evidence>
<feature type="compositionally biased region" description="Polar residues" evidence="1">
    <location>
        <begin position="533"/>
        <end position="542"/>
    </location>
</feature>
<dbReference type="STRING" id="458.Lrub_0649"/>
<dbReference type="PATRIC" id="fig|458.5.peg.674"/>
<evidence type="ECO:0000256" key="1">
    <source>
        <dbReference type="SAM" id="MobiDB-lite"/>
    </source>
</evidence>
<organism evidence="2 3">
    <name type="scientific">Legionella rubrilucens</name>
    <dbReference type="NCBI Taxonomy" id="458"/>
    <lineage>
        <taxon>Bacteria</taxon>
        <taxon>Pseudomonadati</taxon>
        <taxon>Pseudomonadota</taxon>
        <taxon>Gammaproteobacteria</taxon>
        <taxon>Legionellales</taxon>
        <taxon>Legionellaceae</taxon>
        <taxon>Legionella</taxon>
    </lineage>
</organism>
<name>A0A0W0XZ67_9GAMM</name>
<dbReference type="RefSeq" id="WP_058530766.1">
    <property type="nucleotide sequence ID" value="NZ_CAAAIN010000011.1"/>
</dbReference>
<comment type="caution">
    <text evidence="2">The sequence shown here is derived from an EMBL/GenBank/DDBJ whole genome shotgun (WGS) entry which is preliminary data.</text>
</comment>
<proteinExistence type="predicted"/>
<gene>
    <name evidence="2" type="ORF">Lrub_0649</name>
</gene>
<feature type="compositionally biased region" description="Polar residues" evidence="1">
    <location>
        <begin position="510"/>
        <end position="526"/>
    </location>
</feature>
<evidence type="ECO:0000313" key="3">
    <source>
        <dbReference type="Proteomes" id="UP000054608"/>
    </source>
</evidence>
<dbReference type="AlphaFoldDB" id="A0A0W0XZ67"/>
<sequence>MTNYDTLIGWLENTTSKTAQDDLVLAGQILTSLPSLITYTISMTPLTLAKKLDAKLDAIAAFLNNEEKAELIALKGTLSVYKEKLAQLLPDATKKAGEILAAYLRVEKAKLKDFDAIFSPYKVIYQLPDPSDDEVDDLGSDEEDDTPFTFRKGGFYTQTASVSSYFTLAVHSYMKQWPGLMDHLEPLQHFVKKYPSNLLAQILHQDKKKIVELACSGELSFNTELGDFLLGRILYEAPQWNIGEKVRVAKMQGLLGGKRFDQDEFVFELIKLHLFDALARESQQQPVAWIGSSRSVLAKVRQNPGEGAYLNCDDDKWSPQINRAWLIALLMFNYEIQIVEPQFPEMEKAVLSGDFVKYIYSLAAEMRQYDGSTVETSRINDSMYHGGIEPTATMQELLLLLSLDCQTVKNSEGYLCVYRPKTQEELVRTTTLAAEALLVEPQEEYDSIRTKSRLRLNHSFGSFGRIAVNPVPACTFFVHPGASSDQRSALLMDQLKTNDNSKPTQDDSFDQGSPSGDMSSNLVQTTIEDDDAPNSSFTNYAT</sequence>
<dbReference type="Proteomes" id="UP000054608">
    <property type="component" value="Unassembled WGS sequence"/>
</dbReference>
<dbReference type="OrthoDB" id="5645804at2"/>
<feature type="region of interest" description="Disordered" evidence="1">
    <location>
        <begin position="497"/>
        <end position="542"/>
    </location>
</feature>
<protein>
    <submittedName>
        <fullName evidence="2">Uncharacterized protein</fullName>
    </submittedName>
</protein>